<evidence type="ECO:0000313" key="5">
    <source>
        <dbReference type="Proteomes" id="UP000070960"/>
    </source>
</evidence>
<organism evidence="4 5">
    <name type="scientific">Streptococcus suis</name>
    <dbReference type="NCBI Taxonomy" id="1307"/>
    <lineage>
        <taxon>Bacteria</taxon>
        <taxon>Bacillati</taxon>
        <taxon>Bacillota</taxon>
        <taxon>Bacilli</taxon>
        <taxon>Lactobacillales</taxon>
        <taxon>Streptococcaceae</taxon>
        <taxon>Streptococcus</taxon>
    </lineage>
</organism>
<dbReference type="Proteomes" id="UP000070960">
    <property type="component" value="Unassembled WGS sequence"/>
</dbReference>
<gene>
    <name evidence="4" type="ORF">ERS132442_00021</name>
</gene>
<feature type="region of interest" description="Disordered" evidence="1">
    <location>
        <begin position="27"/>
        <end position="64"/>
    </location>
</feature>
<evidence type="ECO:0000256" key="1">
    <source>
        <dbReference type="SAM" id="MobiDB-lite"/>
    </source>
</evidence>
<dbReference type="Pfam" id="PF19804">
    <property type="entry name" value="DUF6287"/>
    <property type="match status" value="1"/>
</dbReference>
<feature type="domain" description="DUF6287" evidence="3">
    <location>
        <begin position="69"/>
        <end position="100"/>
    </location>
</feature>
<feature type="signal peptide" evidence="2">
    <location>
        <begin position="1"/>
        <end position="21"/>
    </location>
</feature>
<dbReference type="EMBL" id="FIIE01000001">
    <property type="protein sequence ID" value="CYV39206.1"/>
    <property type="molecule type" value="Genomic_DNA"/>
</dbReference>
<name>A0A0Z8IC12_STRSU</name>
<dbReference type="RefSeq" id="WP_044684135.1">
    <property type="nucleotide sequence ID" value="NZ_CECW01000082.1"/>
</dbReference>
<keyword evidence="2" id="KW-0732">Signal</keyword>
<sequence>MKKMMLLAGVLLSLSCFSACQKETNSTITTSTSQETSSTTTISSETSTSSSSQDETTQTSSSQQVQPVLDILGIQAGDYSSLVGTWRDNLGNTLTFDKYGALAEYTTVKMGPNSNIHNNVLELSVQNSEQMSSFRMVFIPQNITYSPTYEDGTSSPDASDTSKDRILIGQNIINSNPDYVYYRVDTP</sequence>
<proteinExistence type="predicted"/>
<evidence type="ECO:0000313" key="4">
    <source>
        <dbReference type="EMBL" id="CYV39206.1"/>
    </source>
</evidence>
<dbReference type="InterPro" id="IPR046254">
    <property type="entry name" value="DUF6287"/>
</dbReference>
<keyword evidence="4" id="KW-0449">Lipoprotein</keyword>
<dbReference type="PROSITE" id="PS51257">
    <property type="entry name" value="PROKAR_LIPOPROTEIN"/>
    <property type="match status" value="1"/>
</dbReference>
<accession>A0A0Z8IC12</accession>
<protein>
    <submittedName>
        <fullName evidence="4">Putative lipoprotein</fullName>
    </submittedName>
</protein>
<evidence type="ECO:0000259" key="3">
    <source>
        <dbReference type="Pfam" id="PF19804"/>
    </source>
</evidence>
<evidence type="ECO:0000256" key="2">
    <source>
        <dbReference type="SAM" id="SignalP"/>
    </source>
</evidence>
<dbReference type="AlphaFoldDB" id="A0A0Z8IC12"/>
<feature type="chain" id="PRO_5039528772" evidence="2">
    <location>
        <begin position="22"/>
        <end position="187"/>
    </location>
</feature>
<reference evidence="4 5" key="1">
    <citation type="submission" date="2016-02" db="EMBL/GenBank/DDBJ databases">
        <authorList>
            <consortium name="Pathogen Informatics"/>
        </authorList>
    </citation>
    <scope>NUCLEOTIDE SEQUENCE [LARGE SCALE GENOMIC DNA]</scope>
    <source>
        <strain evidence="4 5">LSS80</strain>
    </source>
</reference>